<evidence type="ECO:0000313" key="3">
    <source>
        <dbReference type="Proteomes" id="UP000029839"/>
    </source>
</evidence>
<gene>
    <name evidence="2" type="ORF">N868_11455</name>
</gene>
<dbReference type="AlphaFoldDB" id="A0A0A0BVS1"/>
<feature type="region of interest" description="Disordered" evidence="1">
    <location>
        <begin position="1"/>
        <end position="99"/>
    </location>
</feature>
<sequence>MTYDYQTGQPYGSGTGGTDGSRKDAAKEAARDTAGTAKEQAAGVAHSAKESGQHLAHEARSQAKDVGREAGQQARQLVDSGRRQLTDEASSQQQKLAGGLRSFGEELQTMAGASEQPGLATDVARQISDRVDTLAEWLEQREPGDLLQEVKTFARNRPGTFLAIAAGAGLVAGRLTRGVKEASSDDTGGEVAVRSDYATPTGYGTEGYAAEAAGLAGTTGTAPARTSAFGAAAAPTTSTYGTGAVYGESGTYGTAHGDDALGTAGGDPTAGVEGGTGTAVYPDGAATTDPYGTGTTSADDTATQVYGQGSYGAYGAGTQDPPSGEGQYTSGTVGYGVGEGEAPERESSNPWTPVSGEEEQR</sequence>
<proteinExistence type="predicted"/>
<protein>
    <submittedName>
        <fullName evidence="2">Uncharacterized protein</fullName>
    </submittedName>
</protein>
<feature type="compositionally biased region" description="Low complexity" evidence="1">
    <location>
        <begin position="292"/>
        <end position="308"/>
    </location>
</feature>
<accession>A0A0A0BVS1</accession>
<feature type="compositionally biased region" description="Basic and acidic residues" evidence="1">
    <location>
        <begin position="47"/>
        <end position="68"/>
    </location>
</feature>
<keyword evidence="3" id="KW-1185">Reference proteome</keyword>
<dbReference type="RefSeq" id="WP_052426110.1">
    <property type="nucleotide sequence ID" value="NZ_AXCY01000027.1"/>
</dbReference>
<feature type="region of interest" description="Disordered" evidence="1">
    <location>
        <begin position="258"/>
        <end position="361"/>
    </location>
</feature>
<organism evidence="2 3">
    <name type="scientific">Cellulomonas carbonis T26</name>
    <dbReference type="NCBI Taxonomy" id="947969"/>
    <lineage>
        <taxon>Bacteria</taxon>
        <taxon>Bacillati</taxon>
        <taxon>Actinomycetota</taxon>
        <taxon>Actinomycetes</taxon>
        <taxon>Micrococcales</taxon>
        <taxon>Cellulomonadaceae</taxon>
        <taxon>Cellulomonas</taxon>
    </lineage>
</organism>
<name>A0A0A0BVS1_9CELL</name>
<feature type="compositionally biased region" description="Basic and acidic residues" evidence="1">
    <location>
        <begin position="20"/>
        <end position="31"/>
    </location>
</feature>
<evidence type="ECO:0000313" key="2">
    <source>
        <dbReference type="EMBL" id="KGM11224.1"/>
    </source>
</evidence>
<dbReference type="OrthoDB" id="4578793at2"/>
<feature type="compositionally biased region" description="Polar residues" evidence="1">
    <location>
        <begin position="1"/>
        <end position="10"/>
    </location>
</feature>
<reference evidence="2 3" key="2">
    <citation type="journal article" date="2015" name="Stand. Genomic Sci.">
        <title>Draft genome sequence of Cellulomonas carbonis T26(T) and comparative analysis of six Cellulomonas genomes.</title>
        <authorList>
            <person name="Zhuang W."/>
            <person name="Zhang S."/>
            <person name="Xia X."/>
            <person name="Wang G."/>
        </authorList>
    </citation>
    <scope>NUCLEOTIDE SEQUENCE [LARGE SCALE GENOMIC DNA]</scope>
    <source>
        <strain evidence="2 3">T26</strain>
    </source>
</reference>
<evidence type="ECO:0000256" key="1">
    <source>
        <dbReference type="SAM" id="MobiDB-lite"/>
    </source>
</evidence>
<reference evidence="2 3" key="1">
    <citation type="submission" date="2013-08" db="EMBL/GenBank/DDBJ databases">
        <title>Genome sequencing of Cellulomonas carbonis T26.</title>
        <authorList>
            <person name="Chen F."/>
            <person name="Li Y."/>
            <person name="Wang G."/>
        </authorList>
    </citation>
    <scope>NUCLEOTIDE SEQUENCE [LARGE SCALE GENOMIC DNA]</scope>
    <source>
        <strain evidence="2 3">T26</strain>
    </source>
</reference>
<comment type="caution">
    <text evidence="2">The sequence shown here is derived from an EMBL/GenBank/DDBJ whole genome shotgun (WGS) entry which is preliminary data.</text>
</comment>
<dbReference type="EMBL" id="AXCY01000027">
    <property type="protein sequence ID" value="KGM11224.1"/>
    <property type="molecule type" value="Genomic_DNA"/>
</dbReference>
<dbReference type="Proteomes" id="UP000029839">
    <property type="component" value="Unassembled WGS sequence"/>
</dbReference>